<evidence type="ECO:0000313" key="6">
    <source>
        <dbReference type="Proteomes" id="UP000765509"/>
    </source>
</evidence>
<keyword evidence="2" id="KW-0489">Methyltransferase</keyword>
<name>A0A9Q3CVV9_9BASI</name>
<comment type="similarity">
    <text evidence="1">Belongs to the methyltransferase superfamily.</text>
</comment>
<accession>A0A9Q3CVV9</accession>
<dbReference type="SUPFAM" id="SSF53335">
    <property type="entry name" value="S-adenosyl-L-methionine-dependent methyltransferases"/>
    <property type="match status" value="1"/>
</dbReference>
<dbReference type="InterPro" id="IPR013216">
    <property type="entry name" value="Methyltransf_11"/>
</dbReference>
<sequence>MAETFATKSYPVEKYASFRPTYPPELYQAILDYHQGDKNFAIDLGCGTGIVTTELVRQAEFSYVVGVDPSEAMLDYAKKTSPNAQFVHGRAESLPWVADKSVDLITAGTAAHWFEPAWWKEAERILKPNGTVAVFIYGGLWPDPSHPKADLLRQTMFSFANELGFSSTGNLICHEMYDGLPLPGGGYPTKLAQHKRIDWNRQGLGDRLVMADQMSLRTWRERVYTYGPAHRWRIENPSKVGNKHFDPIEKTIESLKLILEIKDDDDEEKKFLCGHSLSILLFRYENN</sequence>
<proteinExistence type="inferred from homology"/>
<dbReference type="InterPro" id="IPR051052">
    <property type="entry name" value="Diverse_substrate_MTase"/>
</dbReference>
<comment type="caution">
    <text evidence="5">The sequence shown here is derived from an EMBL/GenBank/DDBJ whole genome shotgun (WGS) entry which is preliminary data.</text>
</comment>
<dbReference type="Proteomes" id="UP000765509">
    <property type="component" value="Unassembled WGS sequence"/>
</dbReference>
<evidence type="ECO:0000259" key="4">
    <source>
        <dbReference type="Pfam" id="PF08241"/>
    </source>
</evidence>
<dbReference type="PANTHER" id="PTHR44942">
    <property type="entry name" value="METHYLTRANSF_11 DOMAIN-CONTAINING PROTEIN"/>
    <property type="match status" value="1"/>
</dbReference>
<keyword evidence="3" id="KW-0808">Transferase</keyword>
<evidence type="ECO:0000313" key="5">
    <source>
        <dbReference type="EMBL" id="MBW0490070.1"/>
    </source>
</evidence>
<gene>
    <name evidence="5" type="ORF">O181_029785</name>
</gene>
<dbReference type="Gene3D" id="3.40.50.150">
    <property type="entry name" value="Vaccinia Virus protein VP39"/>
    <property type="match status" value="1"/>
</dbReference>
<protein>
    <recommendedName>
        <fullName evidence="4">Methyltransferase type 11 domain-containing protein</fullName>
    </recommendedName>
</protein>
<reference evidence="5" key="1">
    <citation type="submission" date="2021-03" db="EMBL/GenBank/DDBJ databases">
        <title>Draft genome sequence of rust myrtle Austropuccinia psidii MF-1, a brazilian biotype.</title>
        <authorList>
            <person name="Quecine M.C."/>
            <person name="Pachon D.M.R."/>
            <person name="Bonatelli M.L."/>
            <person name="Correr F.H."/>
            <person name="Franceschini L.M."/>
            <person name="Leite T.F."/>
            <person name="Margarido G.R.A."/>
            <person name="Almeida C.A."/>
            <person name="Ferrarezi J.A."/>
            <person name="Labate C.A."/>
        </authorList>
    </citation>
    <scope>NUCLEOTIDE SEQUENCE</scope>
    <source>
        <strain evidence="5">MF-1</strain>
    </source>
</reference>
<dbReference type="InterPro" id="IPR029063">
    <property type="entry name" value="SAM-dependent_MTases_sf"/>
</dbReference>
<dbReference type="EMBL" id="AVOT02010398">
    <property type="protein sequence ID" value="MBW0490070.1"/>
    <property type="molecule type" value="Genomic_DNA"/>
</dbReference>
<evidence type="ECO:0000256" key="2">
    <source>
        <dbReference type="ARBA" id="ARBA00022603"/>
    </source>
</evidence>
<dbReference type="GO" id="GO:0032259">
    <property type="term" value="P:methylation"/>
    <property type="evidence" value="ECO:0007669"/>
    <property type="project" value="UniProtKB-KW"/>
</dbReference>
<dbReference type="Pfam" id="PF08241">
    <property type="entry name" value="Methyltransf_11"/>
    <property type="match status" value="1"/>
</dbReference>
<keyword evidence="6" id="KW-1185">Reference proteome</keyword>
<dbReference type="PANTHER" id="PTHR44942:SF4">
    <property type="entry name" value="METHYLTRANSFERASE TYPE 11 DOMAIN-CONTAINING PROTEIN"/>
    <property type="match status" value="1"/>
</dbReference>
<dbReference type="CDD" id="cd02440">
    <property type="entry name" value="AdoMet_MTases"/>
    <property type="match status" value="1"/>
</dbReference>
<evidence type="ECO:0000256" key="3">
    <source>
        <dbReference type="ARBA" id="ARBA00022679"/>
    </source>
</evidence>
<dbReference type="AlphaFoldDB" id="A0A9Q3CVV9"/>
<dbReference type="GO" id="GO:0008757">
    <property type="term" value="F:S-adenosylmethionine-dependent methyltransferase activity"/>
    <property type="evidence" value="ECO:0007669"/>
    <property type="project" value="InterPro"/>
</dbReference>
<evidence type="ECO:0000256" key="1">
    <source>
        <dbReference type="ARBA" id="ARBA00008361"/>
    </source>
</evidence>
<feature type="domain" description="Methyltransferase type 11" evidence="4">
    <location>
        <begin position="43"/>
        <end position="133"/>
    </location>
</feature>
<dbReference type="OrthoDB" id="10027013at2759"/>
<organism evidence="5 6">
    <name type="scientific">Austropuccinia psidii MF-1</name>
    <dbReference type="NCBI Taxonomy" id="1389203"/>
    <lineage>
        <taxon>Eukaryota</taxon>
        <taxon>Fungi</taxon>
        <taxon>Dikarya</taxon>
        <taxon>Basidiomycota</taxon>
        <taxon>Pucciniomycotina</taxon>
        <taxon>Pucciniomycetes</taxon>
        <taxon>Pucciniales</taxon>
        <taxon>Sphaerophragmiaceae</taxon>
        <taxon>Austropuccinia</taxon>
    </lineage>
</organism>